<comment type="similarity">
    <text evidence="1">Belongs to the cytochrome P450 family.</text>
</comment>
<sequence>MPFRSSISDVRVGLIPRRVVFGKEIQEHEATLDPNNVRDFVDGYLLEIQKKSVDPNSTFTREVLIDLSRTFFGAGSETVRTTVDWMLLVCVTYPEVQKKIHSEIDEVLGQDRFPTWNDRLNMPFTEGAIAELMRWKTSVPLNLMH</sequence>
<dbReference type="InterPro" id="IPR002401">
    <property type="entry name" value="Cyt_P450_E_grp-I"/>
</dbReference>
<reference evidence="5 6" key="1">
    <citation type="journal article" date="2019" name="Sci. Rep.">
        <title>Orb-weaving spider Araneus ventricosus genome elucidates the spidroin gene catalogue.</title>
        <authorList>
            <person name="Kono N."/>
            <person name="Nakamura H."/>
            <person name="Ohtoshi R."/>
            <person name="Moran D.A.P."/>
            <person name="Shinohara A."/>
            <person name="Yoshida Y."/>
            <person name="Fujiwara M."/>
            <person name="Mori M."/>
            <person name="Tomita M."/>
            <person name="Arakawa K."/>
        </authorList>
    </citation>
    <scope>NUCLEOTIDE SEQUENCE [LARGE SCALE GENOMIC DNA]</scope>
</reference>
<dbReference type="InterPro" id="IPR001128">
    <property type="entry name" value="Cyt_P450"/>
</dbReference>
<keyword evidence="4" id="KW-0503">Monooxygenase</keyword>
<dbReference type="AlphaFoldDB" id="A0A4Y2V361"/>
<evidence type="ECO:0000256" key="4">
    <source>
        <dbReference type="ARBA" id="ARBA00023033"/>
    </source>
</evidence>
<keyword evidence="6" id="KW-1185">Reference proteome</keyword>
<accession>A0A4Y2V361</accession>
<dbReference type="EMBL" id="BGPR01042427">
    <property type="protein sequence ID" value="GBO18824.1"/>
    <property type="molecule type" value="Genomic_DNA"/>
</dbReference>
<dbReference type="GO" id="GO:0005506">
    <property type="term" value="F:iron ion binding"/>
    <property type="evidence" value="ECO:0007669"/>
    <property type="project" value="InterPro"/>
</dbReference>
<evidence type="ECO:0000313" key="6">
    <source>
        <dbReference type="Proteomes" id="UP000499080"/>
    </source>
</evidence>
<dbReference type="GO" id="GO:0016712">
    <property type="term" value="F:oxidoreductase activity, acting on paired donors, with incorporation or reduction of molecular oxygen, reduced flavin or flavoprotein as one donor, and incorporation of one atom of oxygen"/>
    <property type="evidence" value="ECO:0007669"/>
    <property type="project" value="TreeGrafter"/>
</dbReference>
<dbReference type="GO" id="GO:0020037">
    <property type="term" value="F:heme binding"/>
    <property type="evidence" value="ECO:0007669"/>
    <property type="project" value="InterPro"/>
</dbReference>
<dbReference type="SUPFAM" id="SSF48264">
    <property type="entry name" value="Cytochrome P450"/>
    <property type="match status" value="1"/>
</dbReference>
<evidence type="ECO:0000256" key="3">
    <source>
        <dbReference type="ARBA" id="ARBA00023004"/>
    </source>
</evidence>
<dbReference type="GO" id="GO:0005737">
    <property type="term" value="C:cytoplasm"/>
    <property type="evidence" value="ECO:0007669"/>
    <property type="project" value="TreeGrafter"/>
</dbReference>
<dbReference type="GO" id="GO:0006805">
    <property type="term" value="P:xenobiotic metabolic process"/>
    <property type="evidence" value="ECO:0007669"/>
    <property type="project" value="TreeGrafter"/>
</dbReference>
<gene>
    <name evidence="5" type="primary">CYP2A13</name>
    <name evidence="5" type="ORF">AVEN_175440_1</name>
</gene>
<keyword evidence="4" id="KW-0560">Oxidoreductase</keyword>
<evidence type="ECO:0000256" key="1">
    <source>
        <dbReference type="ARBA" id="ARBA00010617"/>
    </source>
</evidence>
<keyword evidence="3" id="KW-0408">Iron</keyword>
<evidence type="ECO:0000313" key="5">
    <source>
        <dbReference type="EMBL" id="GBO18824.1"/>
    </source>
</evidence>
<dbReference type="Gene3D" id="1.10.630.10">
    <property type="entry name" value="Cytochrome P450"/>
    <property type="match status" value="1"/>
</dbReference>
<keyword evidence="2" id="KW-0479">Metal-binding</keyword>
<dbReference type="GO" id="GO:0006082">
    <property type="term" value="P:organic acid metabolic process"/>
    <property type="evidence" value="ECO:0007669"/>
    <property type="project" value="TreeGrafter"/>
</dbReference>
<protein>
    <submittedName>
        <fullName evidence="5">Cytochrome P450 2A13</fullName>
    </submittedName>
</protein>
<proteinExistence type="inferred from homology"/>
<evidence type="ECO:0000256" key="2">
    <source>
        <dbReference type="ARBA" id="ARBA00022723"/>
    </source>
</evidence>
<dbReference type="InterPro" id="IPR036396">
    <property type="entry name" value="Cyt_P450_sf"/>
</dbReference>
<dbReference type="OrthoDB" id="1103324at2759"/>
<dbReference type="InterPro" id="IPR050182">
    <property type="entry name" value="Cytochrome_P450_fam2"/>
</dbReference>
<dbReference type="PANTHER" id="PTHR24300:SF375">
    <property type="entry name" value="CYTOCHROME P450 FAMILY"/>
    <property type="match status" value="1"/>
</dbReference>
<dbReference type="PRINTS" id="PR00463">
    <property type="entry name" value="EP450I"/>
</dbReference>
<comment type="caution">
    <text evidence="5">The sequence shown here is derived from an EMBL/GenBank/DDBJ whole genome shotgun (WGS) entry which is preliminary data.</text>
</comment>
<dbReference type="Proteomes" id="UP000499080">
    <property type="component" value="Unassembled WGS sequence"/>
</dbReference>
<organism evidence="5 6">
    <name type="scientific">Araneus ventricosus</name>
    <name type="common">Orbweaver spider</name>
    <name type="synonym">Epeira ventricosa</name>
    <dbReference type="NCBI Taxonomy" id="182803"/>
    <lineage>
        <taxon>Eukaryota</taxon>
        <taxon>Metazoa</taxon>
        <taxon>Ecdysozoa</taxon>
        <taxon>Arthropoda</taxon>
        <taxon>Chelicerata</taxon>
        <taxon>Arachnida</taxon>
        <taxon>Araneae</taxon>
        <taxon>Araneomorphae</taxon>
        <taxon>Entelegynae</taxon>
        <taxon>Araneoidea</taxon>
        <taxon>Araneidae</taxon>
        <taxon>Araneus</taxon>
    </lineage>
</organism>
<dbReference type="Pfam" id="PF00067">
    <property type="entry name" value="p450"/>
    <property type="match status" value="1"/>
</dbReference>
<dbReference type="PANTHER" id="PTHR24300">
    <property type="entry name" value="CYTOCHROME P450 508A4-RELATED"/>
    <property type="match status" value="1"/>
</dbReference>
<name>A0A4Y2V361_ARAVE</name>